<keyword evidence="2" id="KW-1185">Reference proteome</keyword>
<dbReference type="Proteomes" id="UP000041254">
    <property type="component" value="Unassembled WGS sequence"/>
</dbReference>
<dbReference type="AlphaFoldDB" id="A0A0G4EIT0"/>
<dbReference type="EMBL" id="CDMY01000243">
    <property type="protein sequence ID" value="CEL96599.1"/>
    <property type="molecule type" value="Genomic_DNA"/>
</dbReference>
<dbReference type="InParanoid" id="A0A0G4EIT0"/>
<dbReference type="VEuPathDB" id="CryptoDB:Vbra_7579"/>
<sequence>MNVLDNDHLNEAHQHLDLPLHHFKDIIFHNCHRDMFFLEDDEVKHVQLMDEQQHGWRYLGGWETQDWVGDAGTEDWVGDRGMTKKFGTIFHSCDHPEFGHLCQHFSPTA</sequence>
<proteinExistence type="predicted"/>
<protein>
    <submittedName>
        <fullName evidence="1">Uncharacterized protein</fullName>
    </submittedName>
</protein>
<organism evidence="1 2">
    <name type="scientific">Vitrella brassicaformis (strain CCMP3155)</name>
    <dbReference type="NCBI Taxonomy" id="1169540"/>
    <lineage>
        <taxon>Eukaryota</taxon>
        <taxon>Sar</taxon>
        <taxon>Alveolata</taxon>
        <taxon>Colpodellida</taxon>
        <taxon>Vitrellaceae</taxon>
        <taxon>Vitrella</taxon>
    </lineage>
</organism>
<gene>
    <name evidence="1" type="ORF">Vbra_7579</name>
</gene>
<evidence type="ECO:0000313" key="2">
    <source>
        <dbReference type="Proteomes" id="UP000041254"/>
    </source>
</evidence>
<name>A0A0G4EIT0_VITBC</name>
<reference evidence="1 2" key="1">
    <citation type="submission" date="2014-11" db="EMBL/GenBank/DDBJ databases">
        <authorList>
            <person name="Zhu J."/>
            <person name="Qi W."/>
            <person name="Song R."/>
        </authorList>
    </citation>
    <scope>NUCLEOTIDE SEQUENCE [LARGE SCALE GENOMIC DNA]</scope>
</reference>
<accession>A0A0G4EIT0</accession>
<evidence type="ECO:0000313" key="1">
    <source>
        <dbReference type="EMBL" id="CEL96599.1"/>
    </source>
</evidence>